<name>A0A1H7RJM2_STRJI</name>
<sequence length="282" mass="30560">MAETHLPLWRSGRWEPGHALRCYGHIVRMWIRAALAYPASFWMTAVGNMLLSGLDFAVIAVMFLHTHALGGWSLPQVAFLYGTSGLTLGLADLLVGSMDQLGVRVRDGSVDTVLVRPVPALAQIAGDRFALRRLGRVTQSGAVLVWSVAHLHLDWTPLKALLLVSLVICGTVIFGSVFVGGSAFHFFMADAAEVQNSFTYGGATMLQYPPTIYARDIVRGTVYGVPLAFVNWLPALHLLGRPDPLGLPSWYAFASPIAALLCVVVAGLLWRTGIRSYRSTGS</sequence>
<dbReference type="AlphaFoldDB" id="A0A1H7RJM2"/>
<evidence type="ECO:0000313" key="2">
    <source>
        <dbReference type="EMBL" id="SEL60228.1"/>
    </source>
</evidence>
<feature type="transmembrane region" description="Helical" evidence="1">
    <location>
        <begin position="39"/>
        <end position="65"/>
    </location>
</feature>
<dbReference type="PANTHER" id="PTHR36833:SF1">
    <property type="entry name" value="INTEGRAL MEMBRANE TRANSPORT PROTEIN"/>
    <property type="match status" value="1"/>
</dbReference>
<dbReference type="InterPro" id="IPR010390">
    <property type="entry name" value="ABC-2_transporter-like"/>
</dbReference>
<evidence type="ECO:0000256" key="1">
    <source>
        <dbReference type="SAM" id="Phobius"/>
    </source>
</evidence>
<keyword evidence="1" id="KW-0472">Membrane</keyword>
<dbReference type="PANTHER" id="PTHR36833">
    <property type="entry name" value="SLR0610 PROTEIN-RELATED"/>
    <property type="match status" value="1"/>
</dbReference>
<feature type="transmembrane region" description="Helical" evidence="1">
    <location>
        <begin position="250"/>
        <end position="270"/>
    </location>
</feature>
<keyword evidence="3" id="KW-1185">Reference proteome</keyword>
<organism evidence="2 3">
    <name type="scientific">Streptacidiphilus jiangxiensis</name>
    <dbReference type="NCBI Taxonomy" id="235985"/>
    <lineage>
        <taxon>Bacteria</taxon>
        <taxon>Bacillati</taxon>
        <taxon>Actinomycetota</taxon>
        <taxon>Actinomycetes</taxon>
        <taxon>Kitasatosporales</taxon>
        <taxon>Streptomycetaceae</taxon>
        <taxon>Streptacidiphilus</taxon>
    </lineage>
</organism>
<dbReference type="EMBL" id="FOAZ01000010">
    <property type="protein sequence ID" value="SEL60228.1"/>
    <property type="molecule type" value="Genomic_DNA"/>
</dbReference>
<keyword evidence="1" id="KW-1133">Transmembrane helix</keyword>
<evidence type="ECO:0000313" key="3">
    <source>
        <dbReference type="Proteomes" id="UP000183015"/>
    </source>
</evidence>
<reference evidence="3" key="1">
    <citation type="submission" date="2016-10" db="EMBL/GenBank/DDBJ databases">
        <authorList>
            <person name="Varghese N."/>
        </authorList>
    </citation>
    <scope>NUCLEOTIDE SEQUENCE [LARGE SCALE GENOMIC DNA]</scope>
    <source>
        <strain evidence="3">DSM 45096 / BCRC 16803 / CGMCC 4.1857 / CIP 109030 / JCM 12277 / KCTC 19219 / NBRC 100920 / 33214</strain>
    </source>
</reference>
<dbReference type="STRING" id="235985.SAMN05414137_110164"/>
<accession>A0A1H7RJM2</accession>
<keyword evidence="1" id="KW-0812">Transmembrane</keyword>
<gene>
    <name evidence="2" type="ORF">SAMN05414137_110164</name>
</gene>
<protein>
    <submittedName>
        <fullName evidence="2">ABC-2 type transport system permease protein</fullName>
    </submittedName>
</protein>
<dbReference type="Pfam" id="PF06182">
    <property type="entry name" value="ABC2_membrane_6"/>
    <property type="match status" value="1"/>
</dbReference>
<feature type="transmembrane region" description="Helical" evidence="1">
    <location>
        <begin position="160"/>
        <end position="188"/>
    </location>
</feature>
<dbReference type="eggNOG" id="COG3694">
    <property type="taxonomic scope" value="Bacteria"/>
</dbReference>
<proteinExistence type="predicted"/>
<feature type="transmembrane region" description="Helical" evidence="1">
    <location>
        <begin position="77"/>
        <end position="96"/>
    </location>
</feature>
<dbReference type="Proteomes" id="UP000183015">
    <property type="component" value="Unassembled WGS sequence"/>
</dbReference>